<dbReference type="OrthoDB" id="73875at2759"/>
<dbReference type="GO" id="GO:0008843">
    <property type="term" value="F:endochitinase activity"/>
    <property type="evidence" value="ECO:0007669"/>
    <property type="project" value="UniProtKB-EC"/>
</dbReference>
<dbReference type="Gene3D" id="3.10.50.10">
    <property type="match status" value="1"/>
</dbReference>
<dbReference type="PANTHER" id="PTHR11177:SF333">
    <property type="entry name" value="CHITINASE"/>
    <property type="match status" value="1"/>
</dbReference>
<organism evidence="4 5">
    <name type="scientific">Penicillium cinerascens</name>
    <dbReference type="NCBI Taxonomy" id="70096"/>
    <lineage>
        <taxon>Eukaryota</taxon>
        <taxon>Fungi</taxon>
        <taxon>Dikarya</taxon>
        <taxon>Ascomycota</taxon>
        <taxon>Pezizomycotina</taxon>
        <taxon>Eurotiomycetes</taxon>
        <taxon>Eurotiomycetidae</taxon>
        <taxon>Eurotiales</taxon>
        <taxon>Aspergillaceae</taxon>
        <taxon>Penicillium</taxon>
    </lineage>
</organism>
<reference evidence="4" key="1">
    <citation type="submission" date="2022-12" db="EMBL/GenBank/DDBJ databases">
        <authorList>
            <person name="Petersen C."/>
        </authorList>
    </citation>
    <scope>NUCLEOTIDE SEQUENCE</scope>
    <source>
        <strain evidence="4">IBT 15544</strain>
    </source>
</reference>
<reference evidence="4" key="2">
    <citation type="journal article" date="2023" name="IMA Fungus">
        <title>Comparative genomic study of the Penicillium genus elucidates a diverse pangenome and 15 lateral gene transfer events.</title>
        <authorList>
            <person name="Petersen C."/>
            <person name="Sorensen T."/>
            <person name="Nielsen M.R."/>
            <person name="Sondergaard T.E."/>
            <person name="Sorensen J.L."/>
            <person name="Fitzpatrick D.A."/>
            <person name="Frisvad J.C."/>
            <person name="Nielsen K.L."/>
        </authorList>
    </citation>
    <scope>NUCLEOTIDE SEQUENCE</scope>
    <source>
        <strain evidence="4">IBT 15544</strain>
    </source>
</reference>
<evidence type="ECO:0000313" key="4">
    <source>
        <dbReference type="EMBL" id="KAJ5212717.1"/>
    </source>
</evidence>
<dbReference type="EMBL" id="JAPQKR010000008">
    <property type="protein sequence ID" value="KAJ5212717.1"/>
    <property type="molecule type" value="Genomic_DNA"/>
</dbReference>
<dbReference type="PANTHER" id="PTHR11177">
    <property type="entry name" value="CHITINASE"/>
    <property type="match status" value="1"/>
</dbReference>
<dbReference type="InterPro" id="IPR050314">
    <property type="entry name" value="Glycosyl_Hydrlase_18"/>
</dbReference>
<dbReference type="GeneID" id="83178726"/>
<evidence type="ECO:0000313" key="5">
    <source>
        <dbReference type="Proteomes" id="UP001150904"/>
    </source>
</evidence>
<dbReference type="InterPro" id="IPR011583">
    <property type="entry name" value="Chitinase_II/V-like_cat"/>
</dbReference>
<feature type="domain" description="GH18" evidence="3">
    <location>
        <begin position="1"/>
        <end position="267"/>
    </location>
</feature>
<dbReference type="RefSeq" id="XP_058310887.1">
    <property type="nucleotide sequence ID" value="XM_058451425.1"/>
</dbReference>
<dbReference type="SUPFAM" id="SSF54556">
    <property type="entry name" value="Chitinase insertion domain"/>
    <property type="match status" value="1"/>
</dbReference>
<comment type="caution">
    <text evidence="4">The sequence shown here is derived from an EMBL/GenBank/DDBJ whole genome shotgun (WGS) entry which is preliminary data.</text>
</comment>
<dbReference type="InterPro" id="IPR029070">
    <property type="entry name" value="Chitinase_insertion_sf"/>
</dbReference>
<sequence>MQPENIPAGALTHINLGFVQFRDDWKMVDEYGDIVTRVSRLKTSYPGLRVNVAIGGWNFNDPPLTYCFSTMKYDLDDIELDWEYHSTEDRGGSLDDTDTFVVLLSELRGAFDATNSGWEITCTLPASYWYIQNFDLKSMEEYISLFNFMSYDLHGMWDRDNKNIGPYLRGHINLTEIDEGFNLLWRNIIDPKKGVMGMDFYGWSFTTSNKDCRTTECTFSTVGDAGPCSQTAGIPSGDVQTYYDPVSTVKYDVYNGNQWISYDDAQS</sequence>
<dbReference type="Gene3D" id="3.20.20.80">
    <property type="entry name" value="Glycosidases"/>
    <property type="match status" value="1"/>
</dbReference>
<dbReference type="Proteomes" id="UP001150904">
    <property type="component" value="Unassembled WGS sequence"/>
</dbReference>
<name>A0A9W9T7S8_9EURO</name>
<dbReference type="EC" id="3.2.1.14" evidence="2"/>
<dbReference type="PROSITE" id="PS51910">
    <property type="entry name" value="GH18_2"/>
    <property type="match status" value="1"/>
</dbReference>
<protein>
    <recommendedName>
        <fullName evidence="2">chitinase</fullName>
        <ecNumber evidence="2">3.2.1.14</ecNumber>
    </recommendedName>
</protein>
<accession>A0A9W9T7S8</accession>
<dbReference type="SUPFAM" id="SSF51445">
    <property type="entry name" value="(Trans)glycosidases"/>
    <property type="match status" value="1"/>
</dbReference>
<comment type="similarity">
    <text evidence="1">Belongs to the glycosyl hydrolase 18 family. Chitinase class V subfamily.</text>
</comment>
<evidence type="ECO:0000259" key="3">
    <source>
        <dbReference type="PROSITE" id="PS51910"/>
    </source>
</evidence>
<keyword evidence="5" id="KW-1185">Reference proteome</keyword>
<dbReference type="GO" id="GO:0005975">
    <property type="term" value="P:carbohydrate metabolic process"/>
    <property type="evidence" value="ECO:0007669"/>
    <property type="project" value="InterPro"/>
</dbReference>
<evidence type="ECO:0000256" key="1">
    <source>
        <dbReference type="ARBA" id="ARBA00008682"/>
    </source>
</evidence>
<evidence type="ECO:0000256" key="2">
    <source>
        <dbReference type="ARBA" id="ARBA00012729"/>
    </source>
</evidence>
<dbReference type="SMART" id="SM00636">
    <property type="entry name" value="Glyco_18"/>
    <property type="match status" value="1"/>
</dbReference>
<dbReference type="InterPro" id="IPR017853">
    <property type="entry name" value="GH"/>
</dbReference>
<dbReference type="GO" id="GO:0008061">
    <property type="term" value="F:chitin binding"/>
    <property type="evidence" value="ECO:0007669"/>
    <property type="project" value="InterPro"/>
</dbReference>
<gene>
    <name evidence="4" type="ORF">N7498_004363</name>
</gene>
<dbReference type="Pfam" id="PF00704">
    <property type="entry name" value="Glyco_hydro_18"/>
    <property type="match status" value="1"/>
</dbReference>
<dbReference type="AlphaFoldDB" id="A0A9W9T7S8"/>
<proteinExistence type="inferred from homology"/>
<dbReference type="InterPro" id="IPR001223">
    <property type="entry name" value="Glyco_hydro18_cat"/>
</dbReference>